<proteinExistence type="predicted"/>
<keyword evidence="2" id="KW-1185">Reference proteome</keyword>
<dbReference type="EMBL" id="CM046114">
    <property type="protein sequence ID" value="KAI8420470.1"/>
    <property type="molecule type" value="Genomic_DNA"/>
</dbReference>
<sequence>MPTRRAAGTASNWCRPPSRSSAHAPSGGQYTAGTDIVFALSGLWSCEPDADAARRRDRLQLVPAAVAQLCARAEWRDSTQQMLEWLCHTRDARPSPSLAAAAHRAALALRHTEPFAHHRVWTRMSVYHIHIASHHYTMHHLHLMIYITHQYISVFPKVGDGGLEGGGKLTSATTWILTNKSPSERKKQ</sequence>
<dbReference type="Proteomes" id="UP001064048">
    <property type="component" value="Chromosome 14"/>
</dbReference>
<accession>A0ACC0J8L9</accession>
<protein>
    <submittedName>
        <fullName evidence="1">Uncharacterized protein</fullName>
    </submittedName>
</protein>
<name>A0ACC0J8L9_CHOFU</name>
<comment type="caution">
    <text evidence="1">The sequence shown here is derived from an EMBL/GenBank/DDBJ whole genome shotgun (WGS) entry which is preliminary data.</text>
</comment>
<evidence type="ECO:0000313" key="2">
    <source>
        <dbReference type="Proteomes" id="UP001064048"/>
    </source>
</evidence>
<evidence type="ECO:0000313" key="1">
    <source>
        <dbReference type="EMBL" id="KAI8420470.1"/>
    </source>
</evidence>
<organism evidence="1 2">
    <name type="scientific">Choristoneura fumiferana</name>
    <name type="common">Spruce budworm moth</name>
    <name type="synonym">Archips fumiferana</name>
    <dbReference type="NCBI Taxonomy" id="7141"/>
    <lineage>
        <taxon>Eukaryota</taxon>
        <taxon>Metazoa</taxon>
        <taxon>Ecdysozoa</taxon>
        <taxon>Arthropoda</taxon>
        <taxon>Hexapoda</taxon>
        <taxon>Insecta</taxon>
        <taxon>Pterygota</taxon>
        <taxon>Neoptera</taxon>
        <taxon>Endopterygota</taxon>
        <taxon>Lepidoptera</taxon>
        <taxon>Glossata</taxon>
        <taxon>Ditrysia</taxon>
        <taxon>Tortricoidea</taxon>
        <taxon>Tortricidae</taxon>
        <taxon>Tortricinae</taxon>
        <taxon>Choristoneura</taxon>
    </lineage>
</organism>
<gene>
    <name evidence="1" type="ORF">MSG28_008957</name>
</gene>
<reference evidence="1 2" key="1">
    <citation type="journal article" date="2022" name="Genome Biol. Evol.">
        <title>The Spruce Budworm Genome: Reconstructing the Evolutionary History of Antifreeze Proteins.</title>
        <authorList>
            <person name="Beliveau C."/>
            <person name="Gagne P."/>
            <person name="Picq S."/>
            <person name="Vernygora O."/>
            <person name="Keeling C.I."/>
            <person name="Pinkney K."/>
            <person name="Doucet D."/>
            <person name="Wen F."/>
            <person name="Johnston J.S."/>
            <person name="Maaroufi H."/>
            <person name="Boyle B."/>
            <person name="Laroche J."/>
            <person name="Dewar K."/>
            <person name="Juretic N."/>
            <person name="Blackburn G."/>
            <person name="Nisole A."/>
            <person name="Brunet B."/>
            <person name="Brandao M."/>
            <person name="Lumley L."/>
            <person name="Duan J."/>
            <person name="Quan G."/>
            <person name="Lucarotti C.J."/>
            <person name="Roe A.D."/>
            <person name="Sperling F.A.H."/>
            <person name="Levesque R.C."/>
            <person name="Cusson M."/>
        </authorList>
    </citation>
    <scope>NUCLEOTIDE SEQUENCE [LARGE SCALE GENOMIC DNA]</scope>
    <source>
        <strain evidence="1">Glfc:IPQL:Cfum</strain>
    </source>
</reference>